<feature type="binding site" evidence="8">
    <location>
        <position position="13"/>
    </location>
    <ligand>
        <name>substrate</name>
    </ligand>
</feature>
<feature type="active site" evidence="9">
    <location>
        <position position="73"/>
    </location>
</feature>
<dbReference type="Proteomes" id="UP000272238">
    <property type="component" value="Unassembled WGS sequence"/>
</dbReference>
<keyword evidence="11" id="KW-1185">Reference proteome</keyword>
<dbReference type="GO" id="GO:0005829">
    <property type="term" value="C:cytosol"/>
    <property type="evidence" value="ECO:0007669"/>
    <property type="project" value="TreeGrafter"/>
</dbReference>
<keyword evidence="8" id="KW-0963">Cytoplasm</keyword>
<dbReference type="PANTHER" id="PTHR31689">
    <property type="entry name" value="DIAMINOPIMELATE EPIMERASE, CHLOROPLASTIC"/>
    <property type="match status" value="1"/>
</dbReference>
<evidence type="ECO:0000313" key="11">
    <source>
        <dbReference type="Proteomes" id="UP000272238"/>
    </source>
</evidence>
<reference evidence="10 11" key="1">
    <citation type="journal article" date="2016" name="Antonie Van Leeuwenhoek">
        <title>Lysinibacillus endophyticus sp. nov., an indole-3-acetic acid producing endophytic bacterium isolated from corn root (Zea mays cv. Xinken-5).</title>
        <authorList>
            <person name="Yu J."/>
            <person name="Guan X."/>
            <person name="Liu C."/>
            <person name="Xiang W."/>
            <person name="Yu Z."/>
            <person name="Liu X."/>
            <person name="Wang G."/>
        </authorList>
    </citation>
    <scope>NUCLEOTIDE SEQUENCE [LARGE SCALE GENOMIC DNA]</scope>
    <source>
        <strain evidence="10 11">DSM 100506</strain>
    </source>
</reference>
<evidence type="ECO:0000256" key="7">
    <source>
        <dbReference type="ARBA" id="ARBA00051712"/>
    </source>
</evidence>
<dbReference type="PROSITE" id="PS01326">
    <property type="entry name" value="DAP_EPIMERASE"/>
    <property type="match status" value="1"/>
</dbReference>
<feature type="active site" description="Proton donor" evidence="8">
    <location>
        <position position="73"/>
    </location>
</feature>
<dbReference type="InterPro" id="IPR018510">
    <property type="entry name" value="DAP_epimerase_AS"/>
</dbReference>
<dbReference type="GO" id="GO:0008837">
    <property type="term" value="F:diaminopimelate epimerase activity"/>
    <property type="evidence" value="ECO:0007669"/>
    <property type="project" value="UniProtKB-UniRule"/>
</dbReference>
<sequence>MIYAFLKVHGSGNTFYLYNTNDENELDWVHLTKWLCDKNNEGGADGLLLVLPSKTADAKMRVINADGSEASMCGNGLRCVARYVCEKLGKTHANIETMKATLHVKEEAQIFESIPTYAVEISPVSFDLSTLPMVYKNQTEIKHQIIEEFSPSIKFTAVSVPNPHLIGILEDRNISDFTHQEQLAQFLNSENDYCVDGINVSYVYPLKNDTIFVRTFERGVGFTNACGTAMTASALVSNLNGAVDAEVVTVYNPGGFVKCEVKQQNDDFQLTLIGNATFTAEYEIDIKQLDYSIIEIKETKEQEQYEKCINFVNKELTALTS</sequence>
<keyword evidence="4 8" id="KW-0028">Amino-acid biosynthesis</keyword>
<feature type="site" description="Could be important to modulate the pK values of the two catalytic cysteine residues" evidence="8">
    <location>
        <position position="217"/>
    </location>
</feature>
<dbReference type="Gene3D" id="3.10.310.10">
    <property type="entry name" value="Diaminopimelate Epimerase, Chain A, domain 1"/>
    <property type="match status" value="2"/>
</dbReference>
<evidence type="ECO:0000256" key="6">
    <source>
        <dbReference type="ARBA" id="ARBA00023235"/>
    </source>
</evidence>
<protein>
    <recommendedName>
        <fullName evidence="3 8">Diaminopimelate epimerase</fullName>
        <shortName evidence="8">DAP epimerase</shortName>
        <ecNumber evidence="3 8">5.1.1.7</ecNumber>
    </recommendedName>
    <alternativeName>
        <fullName evidence="8">PLP-independent amino acid racemase</fullName>
    </alternativeName>
</protein>
<dbReference type="OrthoDB" id="9805408at2"/>
<dbReference type="PANTHER" id="PTHR31689:SF0">
    <property type="entry name" value="DIAMINOPIMELATE EPIMERASE"/>
    <property type="match status" value="1"/>
</dbReference>
<name>A0A494Z781_9BACL</name>
<comment type="catalytic activity">
    <reaction evidence="7 8">
        <text>(2S,6S)-2,6-diaminopimelate = meso-2,6-diaminopimelate</text>
        <dbReference type="Rhea" id="RHEA:15393"/>
        <dbReference type="ChEBI" id="CHEBI:57609"/>
        <dbReference type="ChEBI" id="CHEBI:57791"/>
        <dbReference type="EC" id="5.1.1.7"/>
    </reaction>
</comment>
<comment type="similarity">
    <text evidence="2 8">Belongs to the diaminopimelate epimerase family.</text>
</comment>
<dbReference type="AlphaFoldDB" id="A0A494Z781"/>
<dbReference type="InterPro" id="IPR001653">
    <property type="entry name" value="DAP_epimerase_DapF"/>
</dbReference>
<dbReference type="RefSeq" id="WP_121213831.1">
    <property type="nucleotide sequence ID" value="NZ_RBZN01000009.1"/>
</dbReference>
<comment type="subcellular location">
    <subcellularLocation>
        <location evidence="8">Cytoplasm</location>
    </subcellularLocation>
</comment>
<dbReference type="EMBL" id="RBZN01000009">
    <property type="protein sequence ID" value="RKQ18360.1"/>
    <property type="molecule type" value="Genomic_DNA"/>
</dbReference>
<organism evidence="10 11">
    <name type="scientific">Ureibacillus endophyticus</name>
    <dbReference type="NCBI Taxonomy" id="1978490"/>
    <lineage>
        <taxon>Bacteria</taxon>
        <taxon>Bacillati</taxon>
        <taxon>Bacillota</taxon>
        <taxon>Bacilli</taxon>
        <taxon>Bacillales</taxon>
        <taxon>Caryophanaceae</taxon>
        <taxon>Ureibacillus</taxon>
    </lineage>
</organism>
<feature type="binding site" evidence="8">
    <location>
        <begin position="227"/>
        <end position="228"/>
    </location>
    <ligand>
        <name>substrate</name>
    </ligand>
</feature>
<dbReference type="EC" id="5.1.1.7" evidence="3 8"/>
<gene>
    <name evidence="8" type="primary">dapF</name>
    <name evidence="10" type="ORF">D8M03_05780</name>
</gene>
<dbReference type="UniPathway" id="UPA00034">
    <property type="reaction ID" value="UER00025"/>
</dbReference>
<accession>A0A494Z781</accession>
<comment type="function">
    <text evidence="8">Catalyzes the stereoinversion of LL-2,6-diaminopimelate (L,L-DAP) to meso-diaminopimelate (meso-DAP), a precursor of L-lysine and an essential component of the bacterial peptidoglycan.</text>
</comment>
<keyword evidence="5 8" id="KW-0457">Lysine biosynthesis</keyword>
<evidence type="ECO:0000256" key="5">
    <source>
        <dbReference type="ARBA" id="ARBA00023154"/>
    </source>
</evidence>
<dbReference type="NCBIfam" id="TIGR00652">
    <property type="entry name" value="DapF"/>
    <property type="match status" value="1"/>
</dbReference>
<feature type="binding site" evidence="8">
    <location>
        <position position="162"/>
    </location>
    <ligand>
        <name>substrate</name>
    </ligand>
</feature>
<proteinExistence type="inferred from homology"/>
<feature type="binding site" evidence="8">
    <location>
        <position position="64"/>
    </location>
    <ligand>
        <name>substrate</name>
    </ligand>
</feature>
<evidence type="ECO:0000313" key="10">
    <source>
        <dbReference type="EMBL" id="RKQ18360.1"/>
    </source>
</evidence>
<dbReference type="HAMAP" id="MF_00197">
    <property type="entry name" value="DAP_epimerase"/>
    <property type="match status" value="1"/>
</dbReference>
<evidence type="ECO:0000256" key="4">
    <source>
        <dbReference type="ARBA" id="ARBA00022605"/>
    </source>
</evidence>
<evidence type="ECO:0000256" key="3">
    <source>
        <dbReference type="ARBA" id="ARBA00013080"/>
    </source>
</evidence>
<feature type="site" description="Could be important to modulate the pK values of the two catalytic cysteine residues" evidence="8">
    <location>
        <position position="164"/>
    </location>
</feature>
<dbReference type="SUPFAM" id="SSF54506">
    <property type="entry name" value="Diaminopimelate epimerase-like"/>
    <property type="match status" value="2"/>
</dbReference>
<evidence type="ECO:0000256" key="1">
    <source>
        <dbReference type="ARBA" id="ARBA00005196"/>
    </source>
</evidence>
<dbReference type="GO" id="GO:0009089">
    <property type="term" value="P:lysine biosynthetic process via diaminopimelate"/>
    <property type="evidence" value="ECO:0007669"/>
    <property type="project" value="UniProtKB-UniRule"/>
</dbReference>
<dbReference type="Pfam" id="PF01678">
    <property type="entry name" value="DAP_epimerase"/>
    <property type="match status" value="2"/>
</dbReference>
<comment type="caution">
    <text evidence="10">The sequence shown here is derived from an EMBL/GenBank/DDBJ whole genome shotgun (WGS) entry which is preliminary data.</text>
</comment>
<comment type="pathway">
    <text evidence="1 8">Amino-acid biosynthesis; L-lysine biosynthesis via DAP pathway; DL-2,6-diaminopimelate from LL-2,6-diaminopimelate: step 1/1.</text>
</comment>
<evidence type="ECO:0000256" key="9">
    <source>
        <dbReference type="PROSITE-ProRule" id="PRU10125"/>
    </source>
</evidence>
<evidence type="ECO:0000256" key="8">
    <source>
        <dbReference type="HAMAP-Rule" id="MF_00197"/>
    </source>
</evidence>
<comment type="subunit">
    <text evidence="8">Homodimer.</text>
</comment>
<evidence type="ECO:0000256" key="2">
    <source>
        <dbReference type="ARBA" id="ARBA00010219"/>
    </source>
</evidence>
<comment type="caution">
    <text evidence="8">Lacks conserved residue(s) required for the propagation of feature annotation.</text>
</comment>
<feature type="binding site" evidence="8">
    <location>
        <position position="199"/>
    </location>
    <ligand>
        <name>substrate</name>
    </ligand>
</feature>
<keyword evidence="6 8" id="KW-0413">Isomerase</keyword>
<feature type="active site" description="Proton acceptor" evidence="8">
    <location>
        <position position="226"/>
    </location>
</feature>
<feature type="binding site" evidence="8">
    <location>
        <begin position="74"/>
        <end position="75"/>
    </location>
    <ligand>
        <name>substrate</name>
    </ligand>
</feature>
<feature type="binding site" evidence="8">
    <location>
        <begin position="217"/>
        <end position="218"/>
    </location>
    <ligand>
        <name>substrate</name>
    </ligand>
</feature>